<dbReference type="RefSeq" id="XP_039136676.1">
    <property type="nucleotide sequence ID" value="XM_039280742.1"/>
</dbReference>
<feature type="repeat" description="PPR" evidence="6">
    <location>
        <begin position="138"/>
        <end position="172"/>
    </location>
</feature>
<evidence type="ECO:0000313" key="7">
    <source>
        <dbReference type="Proteomes" id="UP001515500"/>
    </source>
</evidence>
<evidence type="ECO:0000256" key="4">
    <source>
        <dbReference type="ARBA" id="ARBA00022946"/>
    </source>
</evidence>
<dbReference type="GO" id="GO:0003729">
    <property type="term" value="F:mRNA binding"/>
    <property type="evidence" value="ECO:0007669"/>
    <property type="project" value="UniProtKB-ARBA"/>
</dbReference>
<keyword evidence="3" id="KW-0677">Repeat</keyword>
<feature type="repeat" description="PPR" evidence="6">
    <location>
        <begin position="208"/>
        <end position="238"/>
    </location>
</feature>
<dbReference type="InterPro" id="IPR011990">
    <property type="entry name" value="TPR-like_helical_dom_sf"/>
</dbReference>
<protein>
    <submittedName>
        <fullName evidence="8">Pentatricopeptide repeat-containing protein At1g02370, mitochondrial-like</fullName>
    </submittedName>
</protein>
<dbReference type="GO" id="GO:0005739">
    <property type="term" value="C:mitochondrion"/>
    <property type="evidence" value="ECO:0007669"/>
    <property type="project" value="UniProtKB-SubCell"/>
</dbReference>
<dbReference type="InterPro" id="IPR002885">
    <property type="entry name" value="PPR_rpt"/>
</dbReference>
<gene>
    <name evidence="8" type="primary">LOC120273994</name>
</gene>
<dbReference type="SUPFAM" id="SSF48452">
    <property type="entry name" value="TPR-like"/>
    <property type="match status" value="1"/>
</dbReference>
<dbReference type="Proteomes" id="UP001515500">
    <property type="component" value="Chromosome 12"/>
</dbReference>
<keyword evidence="7" id="KW-1185">Reference proteome</keyword>
<dbReference type="FunFam" id="1.25.40.10:FF:000385">
    <property type="entry name" value="Pentatricopeptide repeat-containing protein mitochondrial"/>
    <property type="match status" value="1"/>
</dbReference>
<evidence type="ECO:0000256" key="1">
    <source>
        <dbReference type="ARBA" id="ARBA00004173"/>
    </source>
</evidence>
<dbReference type="NCBIfam" id="TIGR00756">
    <property type="entry name" value="PPR"/>
    <property type="match status" value="2"/>
</dbReference>
<feature type="repeat" description="PPR" evidence="6">
    <location>
        <begin position="173"/>
        <end position="207"/>
    </location>
</feature>
<dbReference type="Pfam" id="PF13041">
    <property type="entry name" value="PPR_2"/>
    <property type="match status" value="1"/>
</dbReference>
<dbReference type="GeneID" id="120273994"/>
<accession>A0AB40C9X2</accession>
<reference evidence="8" key="1">
    <citation type="submission" date="2025-08" db="UniProtKB">
        <authorList>
            <consortium name="RefSeq"/>
        </authorList>
    </citation>
    <scope>IDENTIFICATION</scope>
</reference>
<evidence type="ECO:0000256" key="3">
    <source>
        <dbReference type="ARBA" id="ARBA00022737"/>
    </source>
</evidence>
<comment type="subcellular location">
    <subcellularLocation>
        <location evidence="1">Mitochondrion</location>
    </subcellularLocation>
</comment>
<evidence type="ECO:0000256" key="6">
    <source>
        <dbReference type="PROSITE-ProRule" id="PRU00708"/>
    </source>
</evidence>
<dbReference type="FunFam" id="1.25.40.10:FF:000618">
    <property type="entry name" value="Pentatricopeptide repeat-containing protein mitochondrial"/>
    <property type="match status" value="1"/>
</dbReference>
<dbReference type="PROSITE" id="PS51375">
    <property type="entry name" value="PPR"/>
    <property type="match status" value="3"/>
</dbReference>
<keyword evidence="4" id="KW-0809">Transit peptide</keyword>
<dbReference type="AlphaFoldDB" id="A0AB40C9X2"/>
<dbReference type="Gene3D" id="1.25.40.10">
    <property type="entry name" value="Tetratricopeptide repeat domain"/>
    <property type="match status" value="1"/>
</dbReference>
<dbReference type="PANTHER" id="PTHR45717:SF8">
    <property type="entry name" value="OS01G0301000 PROTEIN"/>
    <property type="match status" value="1"/>
</dbReference>
<comment type="similarity">
    <text evidence="2">Belongs to the PPR family. P subfamily.</text>
</comment>
<evidence type="ECO:0000256" key="5">
    <source>
        <dbReference type="ARBA" id="ARBA00023128"/>
    </source>
</evidence>
<evidence type="ECO:0000256" key="2">
    <source>
        <dbReference type="ARBA" id="ARBA00007626"/>
    </source>
</evidence>
<sequence>MERMPSRALRLALAAVRRLSTASSLASAPAVVKKDLRPLYRRLSALGGAPDGSVVKVLNKWVREGKTVTSPELIKQVKELRKYGKYGSALEVVDWMVKTKGMNLSITNHAIYLDLVSKVKGIESAELYFSSLPEAAKKQQTYGALLNCYCNEKLPEKAIPLYEKMKKLGLASNNLVQNNMMAFYMKLGQPEKAQRQFEEMKSENIAPDNFSYCILMNSYASKGDIDSVEEVAQDMEEASDITLTWSAYSTLAGIYNAAGLFEKAEAALKKLEQLIDSCDREPYHFLMTLYASTGNLAEVNRVWNTLKTTFPKLTNMSYLIILQALNKLDDLDGMERCFKEWESVHVAYDVRLMNLMIAAYLRKDMIKDAESLEVGASLRVSQFDFKTAELFIDYHLKKQEMGPALKWLKEASSHVKPDKWKLNGDHVKMFLKNYEEAKDVKGAEEFCAILKQFKRLDSRAYDALIRTYAAAGKKEPSLQQRIKEDQIILSSKTKKMLDRISKA</sequence>
<organism evidence="7 8">
    <name type="scientific">Dioscorea cayennensis subsp. rotundata</name>
    <name type="common">White Guinea yam</name>
    <name type="synonym">Dioscorea rotundata</name>
    <dbReference type="NCBI Taxonomy" id="55577"/>
    <lineage>
        <taxon>Eukaryota</taxon>
        <taxon>Viridiplantae</taxon>
        <taxon>Streptophyta</taxon>
        <taxon>Embryophyta</taxon>
        <taxon>Tracheophyta</taxon>
        <taxon>Spermatophyta</taxon>
        <taxon>Magnoliopsida</taxon>
        <taxon>Liliopsida</taxon>
        <taxon>Dioscoreales</taxon>
        <taxon>Dioscoreaceae</taxon>
        <taxon>Dioscorea</taxon>
    </lineage>
</organism>
<dbReference type="Pfam" id="PF01535">
    <property type="entry name" value="PPR"/>
    <property type="match status" value="1"/>
</dbReference>
<keyword evidence="5" id="KW-0496">Mitochondrion</keyword>
<proteinExistence type="inferred from homology"/>
<dbReference type="PANTHER" id="PTHR45717">
    <property type="entry name" value="OS12G0527900 PROTEIN"/>
    <property type="match status" value="1"/>
</dbReference>
<evidence type="ECO:0000313" key="8">
    <source>
        <dbReference type="RefSeq" id="XP_039136676.1"/>
    </source>
</evidence>
<name>A0AB40C9X2_DIOCR</name>